<keyword evidence="7" id="KW-0809">Transit peptide</keyword>
<dbReference type="GO" id="GO:0046509">
    <property type="term" value="F:1,2-diacylglycerol 3-beta-galactosyltransferase activity"/>
    <property type="evidence" value="ECO:0007669"/>
    <property type="project" value="UniProtKB-EC"/>
</dbReference>
<dbReference type="Pfam" id="PF04101">
    <property type="entry name" value="Glyco_tran_28_C"/>
    <property type="match status" value="1"/>
</dbReference>
<evidence type="ECO:0000259" key="15">
    <source>
        <dbReference type="Pfam" id="PF06925"/>
    </source>
</evidence>
<evidence type="ECO:0000313" key="16">
    <source>
        <dbReference type="EMBL" id="OAP09550.1"/>
    </source>
</evidence>
<dbReference type="GO" id="GO:0009247">
    <property type="term" value="P:glycolipid biosynthetic process"/>
    <property type="evidence" value="ECO:0007669"/>
    <property type="project" value="InterPro"/>
</dbReference>
<evidence type="ECO:0000256" key="12">
    <source>
        <dbReference type="ARBA" id="ARBA00052231"/>
    </source>
</evidence>
<dbReference type="InterPro" id="IPR007235">
    <property type="entry name" value="Glyco_trans_28_C"/>
</dbReference>
<dbReference type="EC" id="2.4.1.46" evidence="2"/>
<dbReference type="Proteomes" id="UP000078284">
    <property type="component" value="Chromosome 2"/>
</dbReference>
<keyword evidence="4" id="KW-0934">Plastid</keyword>
<dbReference type="ExpressionAtlas" id="A0A178VSX1">
    <property type="expression patterns" value="baseline and differential"/>
</dbReference>
<accession>A0A178VSX1</accession>
<evidence type="ECO:0000256" key="1">
    <source>
        <dbReference type="ARBA" id="ARBA00006962"/>
    </source>
</evidence>
<comment type="catalytic activity">
    <reaction evidence="13">
        <text>1,2-di-(9Z-octadecenoyl)-sn-glycerol + UDP-alpha-D-galactose = 1,2-di-(9Z-octadecenoyl)-3-beta-D-galactosyl-sn-glycerol + UDP + H(+)</text>
        <dbReference type="Rhea" id="RHEA:48480"/>
        <dbReference type="ChEBI" id="CHEBI:15378"/>
        <dbReference type="ChEBI" id="CHEBI:52333"/>
        <dbReference type="ChEBI" id="CHEBI:58223"/>
        <dbReference type="ChEBI" id="CHEBI:63775"/>
        <dbReference type="ChEBI" id="CHEBI:66914"/>
    </reaction>
    <physiologicalReaction direction="left-to-right" evidence="13">
        <dbReference type="Rhea" id="RHEA:48481"/>
    </physiologicalReaction>
</comment>
<comment type="subcellular location">
    <subcellularLocation>
        <location evidence="9">Plastid</location>
        <location evidence="9">Chloroplast membrane</location>
    </subcellularLocation>
</comment>
<evidence type="ECO:0000256" key="7">
    <source>
        <dbReference type="ARBA" id="ARBA00022946"/>
    </source>
</evidence>
<gene>
    <name evidence="16" type="ordered locus">AXX17_At2g07600</name>
</gene>
<evidence type="ECO:0000256" key="3">
    <source>
        <dbReference type="ARBA" id="ARBA00022528"/>
    </source>
</evidence>
<evidence type="ECO:0000256" key="9">
    <source>
        <dbReference type="ARBA" id="ARBA00046299"/>
    </source>
</evidence>
<evidence type="ECO:0000256" key="2">
    <source>
        <dbReference type="ARBA" id="ARBA00012615"/>
    </source>
</evidence>
<evidence type="ECO:0000256" key="5">
    <source>
        <dbReference type="ARBA" id="ARBA00022676"/>
    </source>
</evidence>
<evidence type="ECO:0000256" key="4">
    <source>
        <dbReference type="ARBA" id="ARBA00022640"/>
    </source>
</evidence>
<evidence type="ECO:0000256" key="6">
    <source>
        <dbReference type="ARBA" id="ARBA00022679"/>
    </source>
</evidence>
<comment type="similarity">
    <text evidence="1">Belongs to the glycosyltransferase 28 family.</text>
</comment>
<dbReference type="SUPFAM" id="SSF53756">
    <property type="entry name" value="UDP-Glycosyltransferase/glycogen phosphorylase"/>
    <property type="match status" value="1"/>
</dbReference>
<evidence type="ECO:0000256" key="13">
    <source>
        <dbReference type="ARBA" id="ARBA00052284"/>
    </source>
</evidence>
<feature type="domain" description="Diacylglycerol glucosyltransferase N-terminal" evidence="15">
    <location>
        <begin position="86"/>
        <end position="254"/>
    </location>
</feature>
<evidence type="ECO:0000256" key="10">
    <source>
        <dbReference type="ARBA" id="ARBA00050941"/>
    </source>
</evidence>
<keyword evidence="8" id="KW-0472">Membrane</keyword>
<reference evidence="17" key="1">
    <citation type="journal article" date="2016" name="Proc. Natl. Acad. Sci. U.S.A.">
        <title>Chromosome-level assembly of Arabidopsis thaliana Ler reveals the extent of translocation and inversion polymorphisms.</title>
        <authorList>
            <person name="Zapata L."/>
            <person name="Ding J."/>
            <person name="Willing E.M."/>
            <person name="Hartwig B."/>
            <person name="Bezdan D."/>
            <person name="Jiao W.B."/>
            <person name="Patel V."/>
            <person name="Velikkakam James G."/>
            <person name="Koornneef M."/>
            <person name="Ossowski S."/>
            <person name="Schneeberger K."/>
        </authorList>
    </citation>
    <scope>NUCLEOTIDE SEQUENCE [LARGE SCALE GENOMIC DNA]</scope>
    <source>
        <strain evidence="17">cv. Landsberg erecta</strain>
    </source>
</reference>
<comment type="caution">
    <text evidence="16">The sequence shown here is derived from an EMBL/GenBank/DDBJ whole genome shotgun (WGS) entry which is preliminary data.</text>
</comment>
<name>A0A178VSX1_ARATH</name>
<dbReference type="GO" id="GO:0031969">
    <property type="term" value="C:chloroplast membrane"/>
    <property type="evidence" value="ECO:0007669"/>
    <property type="project" value="UniProtKB-SubCell"/>
</dbReference>
<keyword evidence="3" id="KW-0150">Chloroplast</keyword>
<dbReference type="EMBL" id="LUHQ01000002">
    <property type="protein sequence ID" value="OAP09550.1"/>
    <property type="molecule type" value="Genomic_DNA"/>
</dbReference>
<dbReference type="Gene3D" id="3.40.50.2000">
    <property type="entry name" value="Glycogen Phosphorylase B"/>
    <property type="match status" value="1"/>
</dbReference>
<dbReference type="PANTHER" id="PTHR43025">
    <property type="entry name" value="MONOGALACTOSYLDIACYLGLYCEROL SYNTHASE"/>
    <property type="match status" value="1"/>
</dbReference>
<dbReference type="Pfam" id="PF06925">
    <property type="entry name" value="MGDG_synth"/>
    <property type="match status" value="1"/>
</dbReference>
<keyword evidence="5" id="KW-0328">Glycosyltransferase</keyword>
<evidence type="ECO:0000259" key="14">
    <source>
        <dbReference type="Pfam" id="PF04101"/>
    </source>
</evidence>
<dbReference type="AlphaFoldDB" id="A0A178VSX1"/>
<comment type="catalytic activity">
    <reaction evidence="11">
        <text>1-(9Z-octadecenoyl)-2-hexadecanoyl-sn-glycerol + UDP-alpha-D-galactose = 1-(9Z-octadecenoyl)-2-hexadecanoyl-3-beta-D-galactosyl-sn-glycerol + UDP + H(+)</text>
        <dbReference type="Rhea" id="RHEA:48496"/>
        <dbReference type="ChEBI" id="CHEBI:15378"/>
        <dbReference type="ChEBI" id="CHEBI:58223"/>
        <dbReference type="ChEBI" id="CHEBI:66914"/>
        <dbReference type="ChEBI" id="CHEBI:75447"/>
        <dbReference type="ChEBI" id="CHEBI:90507"/>
    </reaction>
    <physiologicalReaction direction="left-to-right" evidence="11">
        <dbReference type="Rhea" id="RHEA:48497"/>
    </physiologicalReaction>
</comment>
<dbReference type="InterPro" id="IPR050519">
    <property type="entry name" value="Glycosyltransf_28_UgtP"/>
</dbReference>
<feature type="domain" description="Glycosyl transferase family 28 C-terminal" evidence="14">
    <location>
        <begin position="285"/>
        <end position="415"/>
    </location>
</feature>
<comment type="catalytic activity">
    <reaction evidence="10">
        <text>a 1,2-diacyl-sn-glycerol + UDP-alpha-D-galactose = a 1,2-diacyl-3-O-(beta-D-galactosyl)-sn-glycerol + UDP + H(+)</text>
        <dbReference type="Rhea" id="RHEA:14945"/>
        <dbReference type="ChEBI" id="CHEBI:15378"/>
        <dbReference type="ChEBI" id="CHEBI:17615"/>
        <dbReference type="ChEBI" id="CHEBI:17815"/>
        <dbReference type="ChEBI" id="CHEBI:58223"/>
        <dbReference type="ChEBI" id="CHEBI:66914"/>
        <dbReference type="EC" id="2.4.1.46"/>
    </reaction>
    <physiologicalReaction direction="left-to-right" evidence="10">
        <dbReference type="Rhea" id="RHEA:14946"/>
    </physiologicalReaction>
</comment>
<evidence type="ECO:0000256" key="8">
    <source>
        <dbReference type="ARBA" id="ARBA00023136"/>
    </source>
</evidence>
<keyword evidence="6" id="KW-0808">Transferase</keyword>
<organism evidence="16 17">
    <name type="scientific">Arabidopsis thaliana</name>
    <name type="common">Mouse-ear cress</name>
    <dbReference type="NCBI Taxonomy" id="3702"/>
    <lineage>
        <taxon>Eukaryota</taxon>
        <taxon>Viridiplantae</taxon>
        <taxon>Streptophyta</taxon>
        <taxon>Embryophyta</taxon>
        <taxon>Tracheophyta</taxon>
        <taxon>Spermatophyta</taxon>
        <taxon>Magnoliopsida</taxon>
        <taxon>eudicotyledons</taxon>
        <taxon>Gunneridae</taxon>
        <taxon>Pentapetalae</taxon>
        <taxon>rosids</taxon>
        <taxon>malvids</taxon>
        <taxon>Brassicales</taxon>
        <taxon>Brassicaceae</taxon>
        <taxon>Camelineae</taxon>
        <taxon>Arabidopsis</taxon>
    </lineage>
</organism>
<dbReference type="InterPro" id="IPR009695">
    <property type="entry name" value="Diacylglyc_glucosyltr_N"/>
</dbReference>
<dbReference type="FunFam" id="3.40.50.2000:FF:000111">
    <property type="entry name" value="Monogalactosyldiacylglycerol synthase 3, chloroplastic"/>
    <property type="match status" value="1"/>
</dbReference>
<comment type="catalytic activity">
    <reaction evidence="12">
        <text>1,2-di-(9Z,12Z-octadecadienoyl)-sn-glycerol + UDP-alpha-D-galactose = 1,2-di-(9Z,12Z-octadecadienoyl)-3-beta-D-galactosyl-sn-glycerol + UDP + H(+)</text>
        <dbReference type="Rhea" id="RHEA:48492"/>
        <dbReference type="ChEBI" id="CHEBI:15378"/>
        <dbReference type="ChEBI" id="CHEBI:58223"/>
        <dbReference type="ChEBI" id="CHEBI:66914"/>
        <dbReference type="ChEBI" id="CHEBI:77127"/>
        <dbReference type="ChEBI" id="CHEBI:90506"/>
    </reaction>
    <physiologicalReaction direction="left-to-right" evidence="12">
        <dbReference type="Rhea" id="RHEA:48493"/>
    </physiologicalReaction>
</comment>
<dbReference type="PANTHER" id="PTHR43025:SF6">
    <property type="entry name" value="MONOGALACTOSYLDIACYLGLYCEROL SYNTHASE 3, CHLOROPLASTIC"/>
    <property type="match status" value="1"/>
</dbReference>
<proteinExistence type="inferred from homology"/>
<sequence>MMKVVSPRTRSDSITEKVFRRVYSNFNISTVEDEYIHRQRSSDYEKESRLRKRGLEEKEEVMEMEQMGAERIKTVLILMSDTGGGHRASAEAIRDAFKIEFGDDYRIIIKDVWKEYTGWPLNDMERQYKFMVKHVGLWSVAFHGTSPKWIHKSYLSALAAYYAKEIEAGLMEYKPDIIISVHPLMQHIPLWVMKWQGLHKKVIFVTVITDLNTCHRTWFHHGVSRCYCPSKEVAKRALVDGLDDSQIRVFGLPVRPSFPRTILNKNELRKELEIDLNLPAVLLMGGGEGMGPVQKTALALGDSLYNSKESNPIGQLIVICGRNKVLASTLASHEWKIPVKVRGFETQMEKWMGACDCIITKAGPGTIAEALICGLPIILNDYIPGQEKGNVPYVVDNGAGVFTRSPKETGKIVADWFSNNKEELKKMSENALKLSQPEAVFDIVKDIHHLSQQQQQRIPLFNEFSY</sequence>
<protein>
    <recommendedName>
        <fullName evidence="2">monogalactosyldiacylglycerol synthase</fullName>
        <ecNumber evidence="2">2.4.1.46</ecNumber>
    </recommendedName>
</protein>
<evidence type="ECO:0000313" key="17">
    <source>
        <dbReference type="Proteomes" id="UP000078284"/>
    </source>
</evidence>
<dbReference type="CDD" id="cd17507">
    <property type="entry name" value="GT28_Beta-DGS-like"/>
    <property type="match status" value="1"/>
</dbReference>
<evidence type="ECO:0000256" key="11">
    <source>
        <dbReference type="ARBA" id="ARBA00051484"/>
    </source>
</evidence>